<sequence length="79" mass="8546">MTPAEGHQSRCSQTEALSGGRRFSAAVVLLLLGAVHQCVFLCPPKLRGGNVLFEGFAMGLRFDSIIVAIRSNITFVWPV</sequence>
<keyword evidence="2" id="KW-1185">Reference proteome</keyword>
<comment type="caution">
    <text evidence="1">The sequence shown here is derived from an EMBL/GenBank/DDBJ whole genome shotgun (WGS) entry which is preliminary data.</text>
</comment>
<dbReference type="Proteomes" id="UP001519460">
    <property type="component" value="Unassembled WGS sequence"/>
</dbReference>
<evidence type="ECO:0000313" key="1">
    <source>
        <dbReference type="EMBL" id="KAK7488108.1"/>
    </source>
</evidence>
<name>A0ABD0KLJ2_9CAEN</name>
<organism evidence="1 2">
    <name type="scientific">Batillaria attramentaria</name>
    <dbReference type="NCBI Taxonomy" id="370345"/>
    <lineage>
        <taxon>Eukaryota</taxon>
        <taxon>Metazoa</taxon>
        <taxon>Spiralia</taxon>
        <taxon>Lophotrochozoa</taxon>
        <taxon>Mollusca</taxon>
        <taxon>Gastropoda</taxon>
        <taxon>Caenogastropoda</taxon>
        <taxon>Sorbeoconcha</taxon>
        <taxon>Cerithioidea</taxon>
        <taxon>Batillariidae</taxon>
        <taxon>Batillaria</taxon>
    </lineage>
</organism>
<gene>
    <name evidence="1" type="ORF">BaRGS_00020699</name>
</gene>
<reference evidence="1 2" key="1">
    <citation type="journal article" date="2023" name="Sci. Data">
        <title>Genome assembly of the Korean intertidal mud-creeper Batillaria attramentaria.</title>
        <authorList>
            <person name="Patra A.K."/>
            <person name="Ho P.T."/>
            <person name="Jun S."/>
            <person name="Lee S.J."/>
            <person name="Kim Y."/>
            <person name="Won Y.J."/>
        </authorList>
    </citation>
    <scope>NUCLEOTIDE SEQUENCE [LARGE SCALE GENOMIC DNA]</scope>
    <source>
        <strain evidence="1">Wonlab-2016</strain>
    </source>
</reference>
<dbReference type="AlphaFoldDB" id="A0ABD0KLJ2"/>
<evidence type="ECO:0008006" key="3">
    <source>
        <dbReference type="Google" id="ProtNLM"/>
    </source>
</evidence>
<protein>
    <recommendedName>
        <fullName evidence="3">Secreted protein</fullName>
    </recommendedName>
</protein>
<dbReference type="EMBL" id="JACVVK020000155">
    <property type="protein sequence ID" value="KAK7488108.1"/>
    <property type="molecule type" value="Genomic_DNA"/>
</dbReference>
<proteinExistence type="predicted"/>
<accession>A0ABD0KLJ2</accession>
<evidence type="ECO:0000313" key="2">
    <source>
        <dbReference type="Proteomes" id="UP001519460"/>
    </source>
</evidence>